<keyword evidence="3 11" id="KW-0378">Hydrolase</keyword>
<dbReference type="PANTHER" id="PTHR10188">
    <property type="entry name" value="L-ASPARAGINASE"/>
    <property type="match status" value="1"/>
</dbReference>
<dbReference type="MEROPS" id="T02.002"/>
<evidence type="ECO:0000313" key="12">
    <source>
        <dbReference type="Proteomes" id="UP000001018"/>
    </source>
</evidence>
<dbReference type="Pfam" id="PF01112">
    <property type="entry name" value="Asparaginase_2"/>
    <property type="match status" value="2"/>
</dbReference>
<evidence type="ECO:0000256" key="3">
    <source>
        <dbReference type="ARBA" id="ARBA00022801"/>
    </source>
</evidence>
<dbReference type="GO" id="GO:0005737">
    <property type="term" value="C:cytoplasm"/>
    <property type="evidence" value="ECO:0007669"/>
    <property type="project" value="TreeGrafter"/>
</dbReference>
<evidence type="ECO:0000256" key="8">
    <source>
        <dbReference type="PIRSR" id="PIRSR600246-1"/>
    </source>
</evidence>
<keyword evidence="4" id="KW-0068">Autocatalytic cleavage</keyword>
<dbReference type="InterPro" id="IPR000246">
    <property type="entry name" value="Peptidase_T2"/>
</dbReference>
<dbReference type="FunFam" id="3.60.20.30:FF:000001">
    <property type="entry name" value="Isoaspartyl peptidase/L-asparaginase"/>
    <property type="match status" value="1"/>
</dbReference>
<dbReference type="GO" id="GO:0008233">
    <property type="term" value="F:peptidase activity"/>
    <property type="evidence" value="ECO:0007669"/>
    <property type="project" value="UniProtKB-KW"/>
</dbReference>
<evidence type="ECO:0000256" key="7">
    <source>
        <dbReference type="ARBA" id="ARBA00049366"/>
    </source>
</evidence>
<evidence type="ECO:0000313" key="11">
    <source>
        <dbReference type="EMBL" id="AAY79818.1"/>
    </source>
</evidence>
<evidence type="ECO:0000256" key="10">
    <source>
        <dbReference type="PIRSR" id="PIRSR600246-3"/>
    </source>
</evidence>
<dbReference type="EC" id="3.5.1.1" evidence="1"/>
<dbReference type="EMBL" id="CP000077">
    <property type="protein sequence ID" value="AAY79818.1"/>
    <property type="molecule type" value="Genomic_DNA"/>
</dbReference>
<keyword evidence="2" id="KW-0645">Protease</keyword>
<dbReference type="HOGENOM" id="CLU_021603_1_2_2"/>
<reference evidence="11 12" key="1">
    <citation type="journal article" date="2005" name="J. Bacteriol.">
        <title>The genome of Sulfolobus acidocaldarius, a model organism of the Crenarchaeota.</title>
        <authorList>
            <person name="Chen L."/>
            <person name="Brugger K."/>
            <person name="Skovgaard M."/>
            <person name="Redder P."/>
            <person name="She Q."/>
            <person name="Torarinsson E."/>
            <person name="Greve B."/>
            <person name="Awayez M."/>
            <person name="Zibat A."/>
            <person name="Klenk H.-P."/>
            <person name="Garrett R.A."/>
        </authorList>
    </citation>
    <scope>NUCLEOTIDE SEQUENCE [LARGE SCALE GENOMIC DNA]</scope>
    <source>
        <strain evidence="12">ATCC 33909 / DSM 639 / JCM 8929 / NBRC 15157 / NCIMB 11770</strain>
    </source>
</reference>
<sequence>MCSPSLVIMKYKVPILGIHGGAGNWDKRNHERALVELEKALERGYDEFKRGSSLEAVVEAIAYMEDCGVFDAGVGSVKNSKGEVEMDAGIMHGNTLRVGAVASVKVKNPIREALKVLKNGRHVLLVGNRGEESLVTIETSITSPLRSGDTVGAVALDKEGNLVAGTSTGGISGKLPGRVGDSPIPGAGFYATERVAVSSTGIGEIILRTLPAKEVDILVSLGISIDDSIRSVINKVTSIFGKDNIGMIGLDSKGFVSAYYNTIGMARGVKDSEVKRIYVFEGEL</sequence>
<proteinExistence type="predicted"/>
<evidence type="ECO:0000256" key="5">
    <source>
        <dbReference type="ARBA" id="ARBA00030414"/>
    </source>
</evidence>
<evidence type="ECO:0000256" key="2">
    <source>
        <dbReference type="ARBA" id="ARBA00022670"/>
    </source>
</evidence>
<dbReference type="eggNOG" id="arCOG04779">
    <property type="taxonomic scope" value="Archaea"/>
</dbReference>
<dbReference type="CDD" id="cd14950">
    <property type="entry name" value="Asparaginase_2_like_2"/>
    <property type="match status" value="1"/>
</dbReference>
<gene>
    <name evidence="11" type="ordered locus">Saci_0402</name>
</gene>
<dbReference type="Proteomes" id="UP000001018">
    <property type="component" value="Chromosome"/>
</dbReference>
<dbReference type="AlphaFoldDB" id="Q4JBL1"/>
<feature type="binding site" evidence="9">
    <location>
        <begin position="200"/>
        <end position="203"/>
    </location>
    <ligand>
        <name>substrate</name>
    </ligand>
</feature>
<evidence type="ECO:0000256" key="9">
    <source>
        <dbReference type="PIRSR" id="PIRSR600246-2"/>
    </source>
</evidence>
<dbReference type="GO" id="GO:0006508">
    <property type="term" value="P:proteolysis"/>
    <property type="evidence" value="ECO:0007669"/>
    <property type="project" value="UniProtKB-KW"/>
</dbReference>
<dbReference type="GO" id="GO:0004067">
    <property type="term" value="F:asparaginase activity"/>
    <property type="evidence" value="ECO:0007669"/>
    <property type="project" value="UniProtKB-EC"/>
</dbReference>
<keyword evidence="12" id="KW-1185">Reference proteome</keyword>
<evidence type="ECO:0000256" key="1">
    <source>
        <dbReference type="ARBA" id="ARBA00012920"/>
    </source>
</evidence>
<dbReference type="PANTHER" id="PTHR10188:SF6">
    <property type="entry name" value="N(4)-(BETA-N-ACETYLGLUCOSAMINYL)-L-ASPARAGINASE"/>
    <property type="match status" value="1"/>
</dbReference>
<dbReference type="STRING" id="330779.Saci_0402"/>
<dbReference type="SUPFAM" id="SSF56235">
    <property type="entry name" value="N-terminal nucleophile aminohydrolases (Ntn hydrolases)"/>
    <property type="match status" value="1"/>
</dbReference>
<dbReference type="PATRIC" id="fig|330779.12.peg.400"/>
<organism evidence="11 12">
    <name type="scientific">Sulfolobus acidocaldarius (strain ATCC 33909 / DSM 639 / JCM 8929 / NBRC 15157 / NCIMB 11770)</name>
    <dbReference type="NCBI Taxonomy" id="330779"/>
    <lineage>
        <taxon>Archaea</taxon>
        <taxon>Thermoproteota</taxon>
        <taxon>Thermoprotei</taxon>
        <taxon>Sulfolobales</taxon>
        <taxon>Sulfolobaceae</taxon>
        <taxon>Sulfolobus</taxon>
    </lineage>
</organism>
<dbReference type="Gene3D" id="3.60.20.30">
    <property type="entry name" value="(Glycosyl)asparaginase"/>
    <property type="match status" value="1"/>
</dbReference>
<evidence type="ECO:0000256" key="6">
    <source>
        <dbReference type="ARBA" id="ARBA00044776"/>
    </source>
</evidence>
<feature type="binding site" evidence="9">
    <location>
        <begin position="178"/>
        <end position="181"/>
    </location>
    <ligand>
        <name>substrate</name>
    </ligand>
</feature>
<name>Q4JBL1_SULAC</name>
<feature type="site" description="Cleavage; by autolysis" evidence="10">
    <location>
        <begin position="149"/>
        <end position="150"/>
    </location>
</feature>
<comment type="catalytic activity">
    <reaction evidence="7">
        <text>L-asparagine + H2O = L-aspartate + NH4(+)</text>
        <dbReference type="Rhea" id="RHEA:21016"/>
        <dbReference type="ChEBI" id="CHEBI:15377"/>
        <dbReference type="ChEBI" id="CHEBI:28938"/>
        <dbReference type="ChEBI" id="CHEBI:29991"/>
        <dbReference type="ChEBI" id="CHEBI:58048"/>
        <dbReference type="EC" id="3.5.1.1"/>
    </reaction>
</comment>
<evidence type="ECO:0000256" key="4">
    <source>
        <dbReference type="ARBA" id="ARBA00022813"/>
    </source>
</evidence>
<feature type="active site" description="Nucleophile" evidence="8">
    <location>
        <position position="150"/>
    </location>
</feature>
<protein>
    <recommendedName>
        <fullName evidence="6">Plant-type L-asparaginase</fullName>
        <ecNumber evidence="1">3.5.1.1</ecNumber>
    </recommendedName>
    <alternativeName>
        <fullName evidence="5">L-asparagine amidohydrolase</fullName>
    </alternativeName>
</protein>
<dbReference type="KEGG" id="sai:Saci_0402"/>
<dbReference type="InterPro" id="IPR029055">
    <property type="entry name" value="Ntn_hydrolases_N"/>
</dbReference>
<accession>Q4JBL1</accession>